<dbReference type="Gene3D" id="1.20.1560.10">
    <property type="entry name" value="ABC transporter type 1, transmembrane domain"/>
    <property type="match status" value="1"/>
</dbReference>
<organism evidence="7 8">
    <name type="scientific">Kibdelosporangium banguiense</name>
    <dbReference type="NCBI Taxonomy" id="1365924"/>
    <lineage>
        <taxon>Bacteria</taxon>
        <taxon>Bacillati</taxon>
        <taxon>Actinomycetota</taxon>
        <taxon>Actinomycetes</taxon>
        <taxon>Pseudonocardiales</taxon>
        <taxon>Pseudonocardiaceae</taxon>
        <taxon>Kibdelosporangium</taxon>
    </lineage>
</organism>
<dbReference type="GO" id="GO:0005524">
    <property type="term" value="F:ATP binding"/>
    <property type="evidence" value="ECO:0007669"/>
    <property type="project" value="UniProtKB-KW"/>
</dbReference>
<keyword evidence="8" id="KW-1185">Reference proteome</keyword>
<dbReference type="InterPro" id="IPR036640">
    <property type="entry name" value="ABC1_TM_sf"/>
</dbReference>
<evidence type="ECO:0000256" key="4">
    <source>
        <dbReference type="ARBA" id="ARBA00023136"/>
    </source>
</evidence>
<keyword evidence="4 5" id="KW-0472">Membrane</keyword>
<dbReference type="InterPro" id="IPR039421">
    <property type="entry name" value="Type_1_exporter"/>
</dbReference>
<dbReference type="PROSITE" id="PS50929">
    <property type="entry name" value="ABC_TM1F"/>
    <property type="match status" value="1"/>
</dbReference>
<evidence type="ECO:0000313" key="8">
    <source>
        <dbReference type="Proteomes" id="UP001519332"/>
    </source>
</evidence>
<feature type="domain" description="ABC transmembrane type-1" evidence="6">
    <location>
        <begin position="44"/>
        <end position="305"/>
    </location>
</feature>
<sequence>MSGESRPDGRVTWRVGVSSLMEAASAVATVGALVVVIEVCRRLLAGPVNGDELTNLTFVAGAVVLGGACVQFAGRVLSRQAGALRREALRGGVFRRLRDGGASTPAAWRAEGARFDSDVVLAGTVAGRSIPEAVSSLLVFLLSAGYLFWVDWRMALVALLPMLLGFLAFGVIATRFNRDMKVDYDAAIAAIDEARPVVDMQSRVHRAGAHAHIATVVRRAARDLSEVVDRFAVYFRARISDLLGGRAMAEIAFSPLTALVIVLIGGGFLVQAGSLAPADLIPFLTVGVGLSAPLLTLTYLAEEIAVGKKAEEGLTSFATGPAPATGQPPLVDLPERGVVTVAGDAGPAIDRIAAGTSAQRLAQVLLDPPLVLGPVGAFIAGDPAAAERAARIAGVHDAVASFPGGYDSEAGADVSLSLSESRRLALAKAVAGDHDIVLLDGRVFADDVAALRAAVDELAPRAVVVCVSPPPTFIDGRVVVLDAEPGVTTVPEEVAR</sequence>
<gene>
    <name evidence="7" type="ORF">JOF56_009529</name>
</gene>
<comment type="subcellular location">
    <subcellularLocation>
        <location evidence="1">Cell membrane</location>
        <topology evidence="1">Multi-pass membrane protein</topology>
    </subcellularLocation>
</comment>
<proteinExistence type="predicted"/>
<feature type="transmembrane region" description="Helical" evidence="5">
    <location>
        <begin position="133"/>
        <end position="149"/>
    </location>
</feature>
<keyword evidence="7" id="KW-0067">ATP-binding</keyword>
<feature type="transmembrane region" description="Helical" evidence="5">
    <location>
        <begin position="20"/>
        <end position="44"/>
    </location>
</feature>
<dbReference type="Gene3D" id="3.40.50.300">
    <property type="entry name" value="P-loop containing nucleotide triphosphate hydrolases"/>
    <property type="match status" value="1"/>
</dbReference>
<evidence type="ECO:0000256" key="1">
    <source>
        <dbReference type="ARBA" id="ARBA00004651"/>
    </source>
</evidence>
<evidence type="ECO:0000259" key="6">
    <source>
        <dbReference type="PROSITE" id="PS50929"/>
    </source>
</evidence>
<keyword evidence="7" id="KW-0547">Nucleotide-binding</keyword>
<feature type="transmembrane region" description="Helical" evidence="5">
    <location>
        <begin position="56"/>
        <end position="77"/>
    </location>
</feature>
<name>A0ABS4TXN7_9PSEU</name>
<accession>A0ABS4TXN7</accession>
<keyword evidence="3 5" id="KW-1133">Transmembrane helix</keyword>
<dbReference type="EMBL" id="JAGINW010000001">
    <property type="protein sequence ID" value="MBP2329144.1"/>
    <property type="molecule type" value="Genomic_DNA"/>
</dbReference>
<reference evidence="7 8" key="1">
    <citation type="submission" date="2021-03" db="EMBL/GenBank/DDBJ databases">
        <title>Sequencing the genomes of 1000 actinobacteria strains.</title>
        <authorList>
            <person name="Klenk H.-P."/>
        </authorList>
    </citation>
    <scope>NUCLEOTIDE SEQUENCE [LARGE SCALE GENOMIC DNA]</scope>
    <source>
        <strain evidence="7 8">DSM 46670</strain>
    </source>
</reference>
<evidence type="ECO:0000256" key="3">
    <source>
        <dbReference type="ARBA" id="ARBA00022989"/>
    </source>
</evidence>
<comment type="caution">
    <text evidence="7">The sequence shown here is derived from an EMBL/GenBank/DDBJ whole genome shotgun (WGS) entry which is preliminary data.</text>
</comment>
<evidence type="ECO:0000313" key="7">
    <source>
        <dbReference type="EMBL" id="MBP2329144.1"/>
    </source>
</evidence>
<dbReference type="SUPFAM" id="SSF52540">
    <property type="entry name" value="P-loop containing nucleoside triphosphate hydrolases"/>
    <property type="match status" value="1"/>
</dbReference>
<dbReference type="InterPro" id="IPR011527">
    <property type="entry name" value="ABC1_TM_dom"/>
</dbReference>
<protein>
    <submittedName>
        <fullName evidence="7">ATP-binding cassette subfamily B protein</fullName>
    </submittedName>
</protein>
<feature type="transmembrane region" description="Helical" evidence="5">
    <location>
        <begin position="155"/>
        <end position="174"/>
    </location>
</feature>
<feature type="transmembrane region" description="Helical" evidence="5">
    <location>
        <begin position="280"/>
        <end position="301"/>
    </location>
</feature>
<dbReference type="InterPro" id="IPR027417">
    <property type="entry name" value="P-loop_NTPase"/>
</dbReference>
<evidence type="ECO:0000256" key="5">
    <source>
        <dbReference type="SAM" id="Phobius"/>
    </source>
</evidence>
<evidence type="ECO:0000256" key="2">
    <source>
        <dbReference type="ARBA" id="ARBA00022692"/>
    </source>
</evidence>
<dbReference type="RefSeq" id="WP_209645996.1">
    <property type="nucleotide sequence ID" value="NZ_JAGINW010000001.1"/>
</dbReference>
<dbReference type="PANTHER" id="PTHR43394:SF1">
    <property type="entry name" value="ATP-BINDING CASSETTE SUB-FAMILY B MEMBER 10, MITOCHONDRIAL"/>
    <property type="match status" value="1"/>
</dbReference>
<keyword evidence="2 5" id="KW-0812">Transmembrane</keyword>
<dbReference type="SUPFAM" id="SSF90123">
    <property type="entry name" value="ABC transporter transmembrane region"/>
    <property type="match status" value="1"/>
</dbReference>
<feature type="transmembrane region" description="Helical" evidence="5">
    <location>
        <begin position="251"/>
        <end position="274"/>
    </location>
</feature>
<dbReference type="PANTHER" id="PTHR43394">
    <property type="entry name" value="ATP-DEPENDENT PERMEASE MDL1, MITOCHONDRIAL"/>
    <property type="match status" value="1"/>
</dbReference>
<dbReference type="Proteomes" id="UP001519332">
    <property type="component" value="Unassembled WGS sequence"/>
</dbReference>